<accession>A0ACB7RMV1</accession>
<keyword evidence="2" id="KW-1185">Reference proteome</keyword>
<sequence length="274" mass="29356">MQRNNQACGACNKLCPENGNTDSAFSALEPQPDDACWRDMSLLSKKQASLRECGSFVTLAVIIAVVPGASPVLCVRVCRRARRADLFPNIGLAARSGESNFGRAEQSESQSGAGESSECRDGGRSTLRPRNPRRPRRRKGGCTSRGSTLSSKLTAAADASFINPRAGRNKEGRGKTNKQSVALRGGLAGSGLYDASSPTGVRHHRQGGSSRRRGGVLHPGAGVVYRFRPGRSLDRYFGEKEASSATANRTRQSGRRPVVFHSATVEARDLGRDK</sequence>
<protein>
    <submittedName>
        <fullName evidence="1">Uncharacterized protein</fullName>
    </submittedName>
</protein>
<organism evidence="1 2">
    <name type="scientific">Hyalomma asiaticum</name>
    <name type="common">Tick</name>
    <dbReference type="NCBI Taxonomy" id="266040"/>
    <lineage>
        <taxon>Eukaryota</taxon>
        <taxon>Metazoa</taxon>
        <taxon>Ecdysozoa</taxon>
        <taxon>Arthropoda</taxon>
        <taxon>Chelicerata</taxon>
        <taxon>Arachnida</taxon>
        <taxon>Acari</taxon>
        <taxon>Parasitiformes</taxon>
        <taxon>Ixodida</taxon>
        <taxon>Ixodoidea</taxon>
        <taxon>Ixodidae</taxon>
        <taxon>Hyalomminae</taxon>
        <taxon>Hyalomma</taxon>
    </lineage>
</organism>
<dbReference type="Proteomes" id="UP000821845">
    <property type="component" value="Chromosome 8"/>
</dbReference>
<gene>
    <name evidence="1" type="ORF">HPB50_010104</name>
</gene>
<proteinExistence type="predicted"/>
<dbReference type="EMBL" id="CM023488">
    <property type="protein sequence ID" value="KAH6923968.1"/>
    <property type="molecule type" value="Genomic_DNA"/>
</dbReference>
<evidence type="ECO:0000313" key="1">
    <source>
        <dbReference type="EMBL" id="KAH6923968.1"/>
    </source>
</evidence>
<reference evidence="1" key="1">
    <citation type="submission" date="2020-05" db="EMBL/GenBank/DDBJ databases">
        <title>Large-scale comparative analyses of tick genomes elucidate their genetic diversity and vector capacities.</title>
        <authorList>
            <person name="Jia N."/>
            <person name="Wang J."/>
            <person name="Shi W."/>
            <person name="Du L."/>
            <person name="Sun Y."/>
            <person name="Zhan W."/>
            <person name="Jiang J."/>
            <person name="Wang Q."/>
            <person name="Zhang B."/>
            <person name="Ji P."/>
            <person name="Sakyi L.B."/>
            <person name="Cui X."/>
            <person name="Yuan T."/>
            <person name="Jiang B."/>
            <person name="Yang W."/>
            <person name="Lam T.T.-Y."/>
            <person name="Chang Q."/>
            <person name="Ding S."/>
            <person name="Wang X."/>
            <person name="Zhu J."/>
            <person name="Ruan X."/>
            <person name="Zhao L."/>
            <person name="Wei J."/>
            <person name="Que T."/>
            <person name="Du C."/>
            <person name="Cheng J."/>
            <person name="Dai P."/>
            <person name="Han X."/>
            <person name="Huang E."/>
            <person name="Gao Y."/>
            <person name="Liu J."/>
            <person name="Shao H."/>
            <person name="Ye R."/>
            <person name="Li L."/>
            <person name="Wei W."/>
            <person name="Wang X."/>
            <person name="Wang C."/>
            <person name="Yang T."/>
            <person name="Huo Q."/>
            <person name="Li W."/>
            <person name="Guo W."/>
            <person name="Chen H."/>
            <person name="Zhou L."/>
            <person name="Ni X."/>
            <person name="Tian J."/>
            <person name="Zhou Y."/>
            <person name="Sheng Y."/>
            <person name="Liu T."/>
            <person name="Pan Y."/>
            <person name="Xia L."/>
            <person name="Li J."/>
            <person name="Zhao F."/>
            <person name="Cao W."/>
        </authorList>
    </citation>
    <scope>NUCLEOTIDE SEQUENCE</scope>
    <source>
        <strain evidence="1">Hyas-2018</strain>
    </source>
</reference>
<comment type="caution">
    <text evidence="1">The sequence shown here is derived from an EMBL/GenBank/DDBJ whole genome shotgun (WGS) entry which is preliminary data.</text>
</comment>
<evidence type="ECO:0000313" key="2">
    <source>
        <dbReference type="Proteomes" id="UP000821845"/>
    </source>
</evidence>
<name>A0ACB7RMV1_HYAAI</name>